<evidence type="ECO:0000256" key="1">
    <source>
        <dbReference type="SAM" id="MobiDB-lite"/>
    </source>
</evidence>
<dbReference type="InterPro" id="IPR007557">
    <property type="entry name" value="PSP1_C"/>
</dbReference>
<feature type="compositionally biased region" description="Basic residues" evidence="1">
    <location>
        <begin position="309"/>
        <end position="324"/>
    </location>
</feature>
<feature type="domain" description="PSP1 C-terminal" evidence="2">
    <location>
        <begin position="81"/>
        <end position="166"/>
    </location>
</feature>
<reference evidence="3 4" key="1">
    <citation type="journal article" date="2018" name="MBio">
        <title>Insights into the evolution of host association through the isolation and characterization of a novel human periodontal pathobiont, Desulfobulbus oralis.</title>
        <authorList>
            <person name="Cross K.L."/>
            <person name="Chirania P."/>
            <person name="Xiong W."/>
            <person name="Beall C.J."/>
            <person name="Elkins J.G."/>
            <person name="Giannone R.J."/>
            <person name="Griffen A.L."/>
            <person name="Guss A.M."/>
            <person name="Hettich R.L."/>
            <person name="Joshi S.S."/>
            <person name="Mokrzan E.M."/>
            <person name="Martin R.K."/>
            <person name="Zhulin I.B."/>
            <person name="Leys E.J."/>
            <person name="Podar M."/>
        </authorList>
    </citation>
    <scope>NUCLEOTIDE SEQUENCE [LARGE SCALE GENOMIC DNA]</scope>
    <source>
        <strain evidence="3 4">ORNL</strain>
    </source>
</reference>
<feature type="compositionally biased region" description="Low complexity" evidence="1">
    <location>
        <begin position="299"/>
        <end position="308"/>
    </location>
</feature>
<proteinExistence type="predicted"/>
<dbReference type="EMBL" id="CP021255">
    <property type="protein sequence ID" value="AVD70711.1"/>
    <property type="molecule type" value="Genomic_DNA"/>
</dbReference>
<dbReference type="NCBIfam" id="NF041131">
    <property type="entry name" value="RicT_YaaT_fam"/>
    <property type="match status" value="1"/>
</dbReference>
<dbReference type="Pfam" id="PF04468">
    <property type="entry name" value="PSP1"/>
    <property type="match status" value="1"/>
</dbReference>
<dbReference type="Proteomes" id="UP000239867">
    <property type="component" value="Chromosome"/>
</dbReference>
<name>A0A2L1GLZ3_9BACT</name>
<dbReference type="RefSeq" id="WP_104936004.1">
    <property type="nucleotide sequence ID" value="NZ_CP021255.1"/>
</dbReference>
<dbReference type="KEGG" id="deo:CAY53_03775"/>
<dbReference type="PROSITE" id="PS51411">
    <property type="entry name" value="PSP1_C"/>
    <property type="match status" value="1"/>
</dbReference>
<dbReference type="GO" id="GO:0005737">
    <property type="term" value="C:cytoplasm"/>
    <property type="evidence" value="ECO:0007669"/>
    <property type="project" value="TreeGrafter"/>
</dbReference>
<evidence type="ECO:0000259" key="2">
    <source>
        <dbReference type="PROSITE" id="PS51411"/>
    </source>
</evidence>
<dbReference type="OrthoDB" id="9779344at2"/>
<dbReference type="AlphaFoldDB" id="A0A2L1GLZ3"/>
<feature type="region of interest" description="Disordered" evidence="1">
    <location>
        <begin position="264"/>
        <end position="324"/>
    </location>
</feature>
<evidence type="ECO:0000313" key="3">
    <source>
        <dbReference type="EMBL" id="AVD70711.1"/>
    </source>
</evidence>
<sequence>MNGPETDKKPERLADPPESAELYHYRIRFREGIREYAAFTHGAPLHRGELVMVHMEQGPEPAIVGGCLGAFLQPADKPTCLEILRPATEDERSQYEALLLQEQEAFSFCQAQVARQGLLMSLVRVERFFDGSKMIFYFTAENRVDFRELVKVLVRQYHTRIEMRQIGVRHETQMLGGLGACGRPLCCATFLKVFDPVSIKMAKTQELPLNPAKISGNCNRLLCCLTYEYEQYKNVRRQMPKPGKTLDLGGVSWTVLQQHPLTETLTVSGPDGTHKSVGRAEWQNADANAPPEDSKAGMAPAAGPPANARPRHNRRRKPGKTRQE</sequence>
<protein>
    <recommendedName>
        <fullName evidence="2">PSP1 C-terminal domain-containing protein</fullName>
    </recommendedName>
</protein>
<evidence type="ECO:0000313" key="4">
    <source>
        <dbReference type="Proteomes" id="UP000239867"/>
    </source>
</evidence>
<gene>
    <name evidence="3" type="ORF">CAY53_03775</name>
</gene>
<keyword evidence="4" id="KW-1185">Reference proteome</keyword>
<dbReference type="PANTHER" id="PTHR43830">
    <property type="entry name" value="PROTEIN PSP1"/>
    <property type="match status" value="1"/>
</dbReference>
<organism evidence="3 4">
    <name type="scientific">Desulfobulbus oralis</name>
    <dbReference type="NCBI Taxonomy" id="1986146"/>
    <lineage>
        <taxon>Bacteria</taxon>
        <taxon>Pseudomonadati</taxon>
        <taxon>Thermodesulfobacteriota</taxon>
        <taxon>Desulfobulbia</taxon>
        <taxon>Desulfobulbales</taxon>
        <taxon>Desulfobulbaceae</taxon>
        <taxon>Desulfobulbus</taxon>
    </lineage>
</organism>
<dbReference type="PANTHER" id="PTHR43830:SF3">
    <property type="entry name" value="PROTEIN PSP1"/>
    <property type="match status" value="1"/>
</dbReference>
<accession>A0A2L1GLZ3</accession>
<dbReference type="InterPro" id="IPR047767">
    <property type="entry name" value="PSP1-like"/>
</dbReference>